<dbReference type="EMBL" id="GGEC01090894">
    <property type="protein sequence ID" value="MBX71378.1"/>
    <property type="molecule type" value="Transcribed_RNA"/>
</dbReference>
<accession>A0A2P2QWN1</accession>
<reference evidence="1" key="1">
    <citation type="submission" date="2018-02" db="EMBL/GenBank/DDBJ databases">
        <title>Rhizophora mucronata_Transcriptome.</title>
        <authorList>
            <person name="Meera S.P."/>
            <person name="Sreeshan A."/>
            <person name="Augustine A."/>
        </authorList>
    </citation>
    <scope>NUCLEOTIDE SEQUENCE</scope>
    <source>
        <tissue evidence="1">Leaf</tissue>
    </source>
</reference>
<proteinExistence type="predicted"/>
<evidence type="ECO:0000313" key="1">
    <source>
        <dbReference type="EMBL" id="MBX71378.1"/>
    </source>
</evidence>
<sequence>MILQFQFTEIFLNRSRLELA</sequence>
<name>A0A2P2QWN1_RHIMU</name>
<protein>
    <submittedName>
        <fullName evidence="1">Uncharacterized protein</fullName>
    </submittedName>
</protein>
<organism evidence="1">
    <name type="scientific">Rhizophora mucronata</name>
    <name type="common">Asiatic mangrove</name>
    <dbReference type="NCBI Taxonomy" id="61149"/>
    <lineage>
        <taxon>Eukaryota</taxon>
        <taxon>Viridiplantae</taxon>
        <taxon>Streptophyta</taxon>
        <taxon>Embryophyta</taxon>
        <taxon>Tracheophyta</taxon>
        <taxon>Spermatophyta</taxon>
        <taxon>Magnoliopsida</taxon>
        <taxon>eudicotyledons</taxon>
        <taxon>Gunneridae</taxon>
        <taxon>Pentapetalae</taxon>
        <taxon>rosids</taxon>
        <taxon>fabids</taxon>
        <taxon>Malpighiales</taxon>
        <taxon>Rhizophoraceae</taxon>
        <taxon>Rhizophora</taxon>
    </lineage>
</organism>
<dbReference type="AlphaFoldDB" id="A0A2P2QWN1"/>